<evidence type="ECO:0000259" key="6">
    <source>
        <dbReference type="PROSITE" id="PS51007"/>
    </source>
</evidence>
<dbReference type="InterPro" id="IPR009056">
    <property type="entry name" value="Cyt_c-like_dom"/>
</dbReference>
<evidence type="ECO:0000256" key="3">
    <source>
        <dbReference type="ARBA" id="ARBA00023004"/>
    </source>
</evidence>
<dbReference type="InterPro" id="IPR036909">
    <property type="entry name" value="Cyt_c-like_dom_sf"/>
</dbReference>
<dbReference type="EMBL" id="JAPCID010000037">
    <property type="protein sequence ID" value="MDA0140291.1"/>
    <property type="molecule type" value="Genomic_DNA"/>
</dbReference>
<accession>A0ABT4RNZ5</accession>
<evidence type="ECO:0000256" key="5">
    <source>
        <dbReference type="SAM" id="SignalP"/>
    </source>
</evidence>
<sequence>MRATTLAAGGLACAGAAMTIAAFAAGGDDPAPTAARATPARDGLSVFVAQGCGSCHTFEPANSSAPIGPDLEVALVGKSRDDVKRAIVAPPRNGPMPEDFATRISPPELEQLVTFLLSAQ</sequence>
<feature type="chain" id="PRO_5045330433" evidence="5">
    <location>
        <begin position="25"/>
        <end position="120"/>
    </location>
</feature>
<keyword evidence="5" id="KW-0732">Signal</keyword>
<evidence type="ECO:0000256" key="1">
    <source>
        <dbReference type="ARBA" id="ARBA00022617"/>
    </source>
</evidence>
<feature type="domain" description="Cytochrome c" evidence="6">
    <location>
        <begin position="38"/>
        <end position="120"/>
    </location>
</feature>
<dbReference type="SUPFAM" id="SSF46626">
    <property type="entry name" value="Cytochrome c"/>
    <property type="match status" value="1"/>
</dbReference>
<dbReference type="PROSITE" id="PS51007">
    <property type="entry name" value="CYTC"/>
    <property type="match status" value="1"/>
</dbReference>
<keyword evidence="8" id="KW-1185">Reference proteome</keyword>
<evidence type="ECO:0000313" key="7">
    <source>
        <dbReference type="EMBL" id="MDA0140291.1"/>
    </source>
</evidence>
<dbReference type="RefSeq" id="WP_202955118.1">
    <property type="nucleotide sequence ID" value="NZ_JAPCID010000037.1"/>
</dbReference>
<dbReference type="Gene3D" id="1.10.760.10">
    <property type="entry name" value="Cytochrome c-like domain"/>
    <property type="match status" value="1"/>
</dbReference>
<evidence type="ECO:0000313" key="8">
    <source>
        <dbReference type="Proteomes" id="UP001147700"/>
    </source>
</evidence>
<protein>
    <submittedName>
        <fullName evidence="7">Cytochrome c</fullName>
    </submittedName>
</protein>
<evidence type="ECO:0000256" key="2">
    <source>
        <dbReference type="ARBA" id="ARBA00022723"/>
    </source>
</evidence>
<name>A0ABT4RNZ5_9ACTN</name>
<comment type="caution">
    <text evidence="7">The sequence shown here is derived from an EMBL/GenBank/DDBJ whole genome shotgun (WGS) entry which is preliminary data.</text>
</comment>
<proteinExistence type="predicted"/>
<dbReference type="Proteomes" id="UP001147700">
    <property type="component" value="Unassembled WGS sequence"/>
</dbReference>
<reference evidence="7" key="1">
    <citation type="submission" date="2022-10" db="EMBL/GenBank/DDBJ databases">
        <title>The WGS of Solirubrobacter sp. CPCC 204708.</title>
        <authorList>
            <person name="Jiang Z."/>
        </authorList>
    </citation>
    <scope>NUCLEOTIDE SEQUENCE</scope>
    <source>
        <strain evidence="7">CPCC 204708</strain>
    </source>
</reference>
<keyword evidence="2 4" id="KW-0479">Metal-binding</keyword>
<feature type="signal peptide" evidence="5">
    <location>
        <begin position="1"/>
        <end position="24"/>
    </location>
</feature>
<gene>
    <name evidence="7" type="ORF">OJ962_22520</name>
</gene>
<keyword evidence="3 4" id="KW-0408">Iron</keyword>
<evidence type="ECO:0000256" key="4">
    <source>
        <dbReference type="PROSITE-ProRule" id="PRU00433"/>
    </source>
</evidence>
<organism evidence="7 8">
    <name type="scientific">Solirubrobacter deserti</name>
    <dbReference type="NCBI Taxonomy" id="2282478"/>
    <lineage>
        <taxon>Bacteria</taxon>
        <taxon>Bacillati</taxon>
        <taxon>Actinomycetota</taxon>
        <taxon>Thermoleophilia</taxon>
        <taxon>Solirubrobacterales</taxon>
        <taxon>Solirubrobacteraceae</taxon>
        <taxon>Solirubrobacter</taxon>
    </lineage>
</organism>
<keyword evidence="1 4" id="KW-0349">Heme</keyword>